<feature type="non-terminal residue" evidence="1">
    <location>
        <position position="66"/>
    </location>
</feature>
<gene>
    <name evidence="1" type="ORF">DV515_00013506</name>
</gene>
<accession>A0A3L8S0N3</accession>
<dbReference type="Proteomes" id="UP000276834">
    <property type="component" value="Unassembled WGS sequence"/>
</dbReference>
<keyword evidence="2" id="KW-1185">Reference proteome</keyword>
<proteinExistence type="predicted"/>
<dbReference type="AlphaFoldDB" id="A0A3L8S0N3"/>
<sequence length="66" mass="7202">MGVLEDFNPSLSKQRWWIPKSCPVLGSGLNSRAMEQILSAFSSSGTIRSSSPALSPSKLRIPWTLP</sequence>
<dbReference type="EMBL" id="QUSF01000092">
    <property type="protein sequence ID" value="RLV93318.1"/>
    <property type="molecule type" value="Genomic_DNA"/>
</dbReference>
<reference evidence="1 2" key="1">
    <citation type="journal article" date="2018" name="Proc. R. Soc. B">
        <title>A non-coding region near Follistatin controls head colour polymorphism in the Gouldian finch.</title>
        <authorList>
            <person name="Toomey M.B."/>
            <person name="Marques C.I."/>
            <person name="Andrade P."/>
            <person name="Araujo P.M."/>
            <person name="Sabatino S."/>
            <person name="Gazda M.A."/>
            <person name="Afonso S."/>
            <person name="Lopes R.J."/>
            <person name="Corbo J.C."/>
            <person name="Carneiro M."/>
        </authorList>
    </citation>
    <scope>NUCLEOTIDE SEQUENCE [LARGE SCALE GENOMIC DNA]</scope>
    <source>
        <strain evidence="1">Red01</strain>
        <tissue evidence="1">Muscle</tissue>
    </source>
</reference>
<evidence type="ECO:0000313" key="2">
    <source>
        <dbReference type="Proteomes" id="UP000276834"/>
    </source>
</evidence>
<comment type="caution">
    <text evidence="1">The sequence shown here is derived from an EMBL/GenBank/DDBJ whole genome shotgun (WGS) entry which is preliminary data.</text>
</comment>
<protein>
    <submittedName>
        <fullName evidence="1">Uncharacterized protein</fullName>
    </submittedName>
</protein>
<organism evidence="1 2">
    <name type="scientific">Chloebia gouldiae</name>
    <name type="common">Gouldian finch</name>
    <name type="synonym">Erythrura gouldiae</name>
    <dbReference type="NCBI Taxonomy" id="44316"/>
    <lineage>
        <taxon>Eukaryota</taxon>
        <taxon>Metazoa</taxon>
        <taxon>Chordata</taxon>
        <taxon>Craniata</taxon>
        <taxon>Vertebrata</taxon>
        <taxon>Euteleostomi</taxon>
        <taxon>Archelosauria</taxon>
        <taxon>Archosauria</taxon>
        <taxon>Dinosauria</taxon>
        <taxon>Saurischia</taxon>
        <taxon>Theropoda</taxon>
        <taxon>Coelurosauria</taxon>
        <taxon>Aves</taxon>
        <taxon>Neognathae</taxon>
        <taxon>Neoaves</taxon>
        <taxon>Telluraves</taxon>
        <taxon>Australaves</taxon>
        <taxon>Passeriformes</taxon>
        <taxon>Passeroidea</taxon>
        <taxon>Passeridae</taxon>
        <taxon>Chloebia</taxon>
    </lineage>
</organism>
<evidence type="ECO:0000313" key="1">
    <source>
        <dbReference type="EMBL" id="RLV93318.1"/>
    </source>
</evidence>
<name>A0A3L8S0N3_CHLGU</name>